<proteinExistence type="predicted"/>
<evidence type="ECO:0000256" key="1">
    <source>
        <dbReference type="SAM" id="SignalP"/>
    </source>
</evidence>
<feature type="domain" description="Thioredoxin" evidence="2">
    <location>
        <begin position="20"/>
        <end position="159"/>
    </location>
</feature>
<dbReference type="PROSITE" id="PS51352">
    <property type="entry name" value="THIOREDOXIN_2"/>
    <property type="match status" value="1"/>
</dbReference>
<keyword evidence="1" id="KW-0732">Signal</keyword>
<dbReference type="RefSeq" id="WP_183877802.1">
    <property type="nucleotide sequence ID" value="NZ_JACHCE010000001.1"/>
</dbReference>
<feature type="signal peptide" evidence="1">
    <location>
        <begin position="1"/>
        <end position="19"/>
    </location>
</feature>
<organism evidence="3 4">
    <name type="scientific">Pedobacter cryoconitis</name>
    <dbReference type="NCBI Taxonomy" id="188932"/>
    <lineage>
        <taxon>Bacteria</taxon>
        <taxon>Pseudomonadati</taxon>
        <taxon>Bacteroidota</taxon>
        <taxon>Sphingobacteriia</taxon>
        <taxon>Sphingobacteriales</taxon>
        <taxon>Sphingobacteriaceae</taxon>
        <taxon>Pedobacter</taxon>
    </lineage>
</organism>
<dbReference type="GO" id="GO:0016491">
    <property type="term" value="F:oxidoreductase activity"/>
    <property type="evidence" value="ECO:0007669"/>
    <property type="project" value="InterPro"/>
</dbReference>
<protein>
    <submittedName>
        <fullName evidence="3">Peroxiredoxin</fullName>
    </submittedName>
</protein>
<dbReference type="SUPFAM" id="SSF52833">
    <property type="entry name" value="Thioredoxin-like"/>
    <property type="match status" value="1"/>
</dbReference>
<evidence type="ECO:0000313" key="3">
    <source>
        <dbReference type="EMBL" id="MBB5634189.1"/>
    </source>
</evidence>
<dbReference type="CDD" id="cd01659">
    <property type="entry name" value="TRX_superfamily"/>
    <property type="match status" value="1"/>
</dbReference>
<gene>
    <name evidence="3" type="ORF">HDE68_000074</name>
</gene>
<evidence type="ECO:0000313" key="4">
    <source>
        <dbReference type="Proteomes" id="UP000537204"/>
    </source>
</evidence>
<dbReference type="InterPro" id="IPR013766">
    <property type="entry name" value="Thioredoxin_domain"/>
</dbReference>
<dbReference type="EMBL" id="JACHCE010000001">
    <property type="protein sequence ID" value="MBB5634189.1"/>
    <property type="molecule type" value="Genomic_DNA"/>
</dbReference>
<dbReference type="GO" id="GO:0016209">
    <property type="term" value="F:antioxidant activity"/>
    <property type="evidence" value="ECO:0007669"/>
    <property type="project" value="InterPro"/>
</dbReference>
<accession>A0A7W8ZHK3</accession>
<evidence type="ECO:0000259" key="2">
    <source>
        <dbReference type="PROSITE" id="PS51352"/>
    </source>
</evidence>
<name>A0A7W8ZHK3_9SPHI</name>
<dbReference type="InterPro" id="IPR000866">
    <property type="entry name" value="AhpC/TSA"/>
</dbReference>
<dbReference type="Proteomes" id="UP000537204">
    <property type="component" value="Unassembled WGS sequence"/>
</dbReference>
<dbReference type="AlphaFoldDB" id="A0A7W8ZHK3"/>
<sequence>MKTYLFSFLLLFFFINVSAQTPAAAIPAFQFYKADGKAFTRAQITPGHKSLFVFFDATCSHCQKAMLQLSKKYDEIKKINIYLVSLDQHITMNDFMSKYGKNLIGKKNVLLLEDRDHVFIPLFQPTKYPSLFLYSPKNTIVFNTSGDTELPKLFEAIKK</sequence>
<reference evidence="3 4" key="1">
    <citation type="submission" date="2020-08" db="EMBL/GenBank/DDBJ databases">
        <title>Genomic Encyclopedia of Type Strains, Phase IV (KMG-V): Genome sequencing to study the core and pangenomes of soil and plant-associated prokaryotes.</title>
        <authorList>
            <person name="Whitman W."/>
        </authorList>
    </citation>
    <scope>NUCLEOTIDE SEQUENCE [LARGE SCALE GENOMIC DNA]</scope>
    <source>
        <strain evidence="3 4">S3M1</strain>
    </source>
</reference>
<dbReference type="Gene3D" id="3.40.30.10">
    <property type="entry name" value="Glutaredoxin"/>
    <property type="match status" value="1"/>
</dbReference>
<dbReference type="Pfam" id="PF00578">
    <property type="entry name" value="AhpC-TSA"/>
    <property type="match status" value="1"/>
</dbReference>
<dbReference type="InterPro" id="IPR036249">
    <property type="entry name" value="Thioredoxin-like_sf"/>
</dbReference>
<feature type="chain" id="PRO_5030982625" evidence="1">
    <location>
        <begin position="20"/>
        <end position="159"/>
    </location>
</feature>
<comment type="caution">
    <text evidence="3">The sequence shown here is derived from an EMBL/GenBank/DDBJ whole genome shotgun (WGS) entry which is preliminary data.</text>
</comment>